<reference evidence="6" key="1">
    <citation type="submission" date="2017-01" db="EMBL/GenBank/DDBJ databases">
        <authorList>
            <person name="Varghese N."/>
            <person name="Submissions S."/>
        </authorList>
    </citation>
    <scope>NUCLEOTIDE SEQUENCE [LARGE SCALE GENOMIC DNA]</scope>
    <source>
        <strain evidence="6">DSM 23127</strain>
    </source>
</reference>
<evidence type="ECO:0000256" key="3">
    <source>
        <dbReference type="ARBA" id="ARBA00022845"/>
    </source>
</evidence>
<evidence type="ECO:0000256" key="4">
    <source>
        <dbReference type="HAMAP-Rule" id="MF_01185"/>
    </source>
</evidence>
<keyword evidence="5" id="KW-0969">Cilium</keyword>
<dbReference type="Pfam" id="PF02623">
    <property type="entry name" value="FliW"/>
    <property type="match status" value="1"/>
</dbReference>
<dbReference type="GO" id="GO:0006417">
    <property type="term" value="P:regulation of translation"/>
    <property type="evidence" value="ECO:0007669"/>
    <property type="project" value="UniProtKB-KW"/>
</dbReference>
<dbReference type="HAMAP" id="MF_01185">
    <property type="entry name" value="FliW"/>
    <property type="match status" value="1"/>
</dbReference>
<comment type="function">
    <text evidence="4">Acts as an anti-CsrA protein, binds CsrA and prevents it from repressing translation of its target genes, one of which is flagellin. Binds to flagellin and participates in the assembly of the flagellum.</text>
</comment>
<dbReference type="GO" id="GO:0044780">
    <property type="term" value="P:bacterial-type flagellum assembly"/>
    <property type="evidence" value="ECO:0007669"/>
    <property type="project" value="UniProtKB-UniRule"/>
</dbReference>
<sequence length="151" mass="17461">MMEIETVYFGTVTIEEEKVITFKEGLPGLEDYKRFALFPIDEEGVYFALQSTEEQGVALVVTSPYMIEENYEFEISDHMQEELEIEKQEDVIVYNVVTLKDPFTTSTINLQAPIVIHKDKRKARQVILNDEAYDVRRPLFPEGGDTDARTE</sequence>
<dbReference type="InterPro" id="IPR024046">
    <property type="entry name" value="Flagellar_assmbl_FliW_dom_sf"/>
</dbReference>
<dbReference type="SUPFAM" id="SSF141457">
    <property type="entry name" value="BH3618-like"/>
    <property type="match status" value="1"/>
</dbReference>
<evidence type="ECO:0000313" key="5">
    <source>
        <dbReference type="EMBL" id="SIS42991.1"/>
    </source>
</evidence>
<dbReference type="PANTHER" id="PTHR39190:SF1">
    <property type="entry name" value="FLAGELLAR ASSEMBLY FACTOR FLIW"/>
    <property type="match status" value="1"/>
</dbReference>
<dbReference type="NCBIfam" id="NF009793">
    <property type="entry name" value="PRK13285.1-1"/>
    <property type="match status" value="1"/>
</dbReference>
<keyword evidence="1 4" id="KW-0963">Cytoplasm</keyword>
<keyword evidence="5" id="KW-0282">Flagellum</keyword>
<keyword evidence="3 4" id="KW-0810">Translation regulation</keyword>
<comment type="subunit">
    <text evidence="4">Interacts with translational regulator CsrA and flagellin(s).</text>
</comment>
<dbReference type="AlphaFoldDB" id="A0A1N7J195"/>
<dbReference type="GO" id="GO:0005737">
    <property type="term" value="C:cytoplasm"/>
    <property type="evidence" value="ECO:0007669"/>
    <property type="project" value="UniProtKB-SubCell"/>
</dbReference>
<keyword evidence="4" id="KW-0143">Chaperone</keyword>
<comment type="similarity">
    <text evidence="4">Belongs to the FliW family.</text>
</comment>
<gene>
    <name evidence="4" type="primary">fliW</name>
    <name evidence="5" type="ORF">SAMN05421687_103146</name>
</gene>
<dbReference type="PANTHER" id="PTHR39190">
    <property type="entry name" value="FLAGELLAR ASSEMBLY FACTOR FLIW"/>
    <property type="match status" value="1"/>
</dbReference>
<dbReference type="Proteomes" id="UP000187608">
    <property type="component" value="Unassembled WGS sequence"/>
</dbReference>
<proteinExistence type="inferred from homology"/>
<dbReference type="STRING" id="570947.SAMN05421687_103146"/>
<comment type="subcellular location">
    <subcellularLocation>
        <location evidence="4">Cytoplasm</location>
    </subcellularLocation>
</comment>
<dbReference type="InterPro" id="IPR003775">
    <property type="entry name" value="Flagellar_assembly_factor_FliW"/>
</dbReference>
<accession>A0A1N7J195</accession>
<evidence type="ECO:0000256" key="2">
    <source>
        <dbReference type="ARBA" id="ARBA00022795"/>
    </source>
</evidence>
<dbReference type="EMBL" id="FTOC01000003">
    <property type="protein sequence ID" value="SIS42991.1"/>
    <property type="molecule type" value="Genomic_DNA"/>
</dbReference>
<keyword evidence="5" id="KW-0966">Cell projection</keyword>
<organism evidence="5 6">
    <name type="scientific">Salimicrobium flavidum</name>
    <dbReference type="NCBI Taxonomy" id="570947"/>
    <lineage>
        <taxon>Bacteria</taxon>
        <taxon>Bacillati</taxon>
        <taxon>Bacillota</taxon>
        <taxon>Bacilli</taxon>
        <taxon>Bacillales</taxon>
        <taxon>Bacillaceae</taxon>
        <taxon>Salimicrobium</taxon>
    </lineage>
</organism>
<protein>
    <recommendedName>
        <fullName evidence="4">Flagellar assembly factor FliW</fullName>
    </recommendedName>
</protein>
<evidence type="ECO:0000313" key="6">
    <source>
        <dbReference type="Proteomes" id="UP000187608"/>
    </source>
</evidence>
<evidence type="ECO:0000256" key="1">
    <source>
        <dbReference type="ARBA" id="ARBA00022490"/>
    </source>
</evidence>
<dbReference type="Gene3D" id="2.30.290.10">
    <property type="entry name" value="BH3618-like"/>
    <property type="match status" value="1"/>
</dbReference>
<keyword evidence="6" id="KW-1185">Reference proteome</keyword>
<name>A0A1N7J195_9BACI</name>
<keyword evidence="2 4" id="KW-1005">Bacterial flagellum biogenesis</keyword>